<accession>A0ABY1VQ28</accession>
<proteinExistence type="predicted"/>
<dbReference type="InterPro" id="IPR013974">
    <property type="entry name" value="SAF"/>
</dbReference>
<dbReference type="CDD" id="cd11614">
    <property type="entry name" value="SAF_CpaB_FlgA_like"/>
    <property type="match status" value="1"/>
</dbReference>
<name>A0ABY1VQ28_9ACTO</name>
<dbReference type="SMART" id="SM00858">
    <property type="entry name" value="SAF"/>
    <property type="match status" value="1"/>
</dbReference>
<evidence type="ECO:0000259" key="2">
    <source>
        <dbReference type="SMART" id="SM00858"/>
    </source>
</evidence>
<dbReference type="Gene3D" id="3.90.1210.10">
    <property type="entry name" value="Antifreeze-like/N-acetylneuraminic acid synthase C-terminal domain"/>
    <property type="match status" value="1"/>
</dbReference>
<evidence type="ECO:0000313" key="3">
    <source>
        <dbReference type="EMBL" id="SPT54228.1"/>
    </source>
</evidence>
<protein>
    <submittedName>
        <fullName evidence="3">Flp pilus assembly protein CpaB</fullName>
    </submittedName>
</protein>
<evidence type="ECO:0000256" key="1">
    <source>
        <dbReference type="SAM" id="MobiDB-lite"/>
    </source>
</evidence>
<dbReference type="Proteomes" id="UP000250006">
    <property type="component" value="Unassembled WGS sequence"/>
</dbReference>
<dbReference type="EMBL" id="UAPQ01000010">
    <property type="protein sequence ID" value="SPT54228.1"/>
    <property type="molecule type" value="Genomic_DNA"/>
</dbReference>
<gene>
    <name evidence="3" type="ORF">NCTC11535_01939</name>
</gene>
<sequence length="230" mass="24290">MAPKSSDTRSRHRQAPERHSTERTRGGLRRRLFWGRHRHLILAACLATAVILLVPRFTAANSGGSSVLVVAHRLEAGQSIDSSALKRSNIPESALPAAGLADEAVIGQRAAISLEEGTVLTTSMTSGSAATDLSEDERLIEVPVAIGAELATPGARVDVVAPCRNGQMGEVTPKVVGHDLRVVSTRRKTEEGIWKEGTSITLISLAVPKQDASLVVGAASDKALSIMLSH</sequence>
<dbReference type="Pfam" id="PF08666">
    <property type="entry name" value="SAF"/>
    <property type="match status" value="1"/>
</dbReference>
<dbReference type="RefSeq" id="WP_111837135.1">
    <property type="nucleotide sequence ID" value="NZ_UAPQ01000010.1"/>
</dbReference>
<comment type="caution">
    <text evidence="3">The sequence shown here is derived from an EMBL/GenBank/DDBJ whole genome shotgun (WGS) entry which is preliminary data.</text>
</comment>
<organism evidence="3 4">
    <name type="scientific">Actinomyces bovis</name>
    <dbReference type="NCBI Taxonomy" id="1658"/>
    <lineage>
        <taxon>Bacteria</taxon>
        <taxon>Bacillati</taxon>
        <taxon>Actinomycetota</taxon>
        <taxon>Actinomycetes</taxon>
        <taxon>Actinomycetales</taxon>
        <taxon>Actinomycetaceae</taxon>
        <taxon>Actinomyces</taxon>
    </lineage>
</organism>
<feature type="region of interest" description="Disordered" evidence="1">
    <location>
        <begin position="1"/>
        <end position="24"/>
    </location>
</feature>
<feature type="domain" description="SAF" evidence="2">
    <location>
        <begin position="65"/>
        <end position="126"/>
    </location>
</feature>
<evidence type="ECO:0000313" key="4">
    <source>
        <dbReference type="Proteomes" id="UP000250006"/>
    </source>
</evidence>
<keyword evidence="4" id="KW-1185">Reference proteome</keyword>
<reference evidence="3 4" key="1">
    <citation type="submission" date="2018-06" db="EMBL/GenBank/DDBJ databases">
        <authorList>
            <consortium name="Pathogen Informatics"/>
            <person name="Doyle S."/>
        </authorList>
    </citation>
    <scope>NUCLEOTIDE SEQUENCE [LARGE SCALE GENOMIC DNA]</scope>
    <source>
        <strain evidence="3 4">NCTC11535</strain>
    </source>
</reference>